<keyword evidence="2" id="KW-1185">Reference proteome</keyword>
<dbReference type="AlphaFoldDB" id="A0A5E4R2A2"/>
<proteinExistence type="predicted"/>
<reference evidence="1 2" key="1">
    <citation type="submission" date="2017-07" db="EMBL/GenBank/DDBJ databases">
        <authorList>
            <person name="Talla V."/>
            <person name="Backstrom N."/>
        </authorList>
    </citation>
    <scope>NUCLEOTIDE SEQUENCE [LARGE SCALE GENOMIC DNA]</scope>
</reference>
<name>A0A5E4R2A2_9NEOP</name>
<dbReference type="Proteomes" id="UP000324832">
    <property type="component" value="Unassembled WGS sequence"/>
</dbReference>
<accession>A0A5E4R2A2</accession>
<evidence type="ECO:0000313" key="2">
    <source>
        <dbReference type="Proteomes" id="UP000324832"/>
    </source>
</evidence>
<sequence length="116" mass="13198">MYLCKSVPTTVVTMMKKKYLMYKNNNFLSVVQVVFVCVYSYRHGEYGGLRHQGGHGPQQAALRRNCQFNSLMTHQAPLTVPTQSQPARPLSDIARSLHPYVPPVDLNSLSKFRKTK</sequence>
<protein>
    <submittedName>
        <fullName evidence="1">Uncharacterized protein</fullName>
    </submittedName>
</protein>
<organism evidence="1 2">
    <name type="scientific">Leptidea sinapis</name>
    <dbReference type="NCBI Taxonomy" id="189913"/>
    <lineage>
        <taxon>Eukaryota</taxon>
        <taxon>Metazoa</taxon>
        <taxon>Ecdysozoa</taxon>
        <taxon>Arthropoda</taxon>
        <taxon>Hexapoda</taxon>
        <taxon>Insecta</taxon>
        <taxon>Pterygota</taxon>
        <taxon>Neoptera</taxon>
        <taxon>Endopterygota</taxon>
        <taxon>Lepidoptera</taxon>
        <taxon>Glossata</taxon>
        <taxon>Ditrysia</taxon>
        <taxon>Papilionoidea</taxon>
        <taxon>Pieridae</taxon>
        <taxon>Dismorphiinae</taxon>
        <taxon>Leptidea</taxon>
    </lineage>
</organism>
<evidence type="ECO:0000313" key="1">
    <source>
        <dbReference type="EMBL" id="VVD03567.1"/>
    </source>
</evidence>
<gene>
    <name evidence="1" type="ORF">LSINAPIS_LOCUS13539</name>
</gene>
<dbReference type="EMBL" id="FZQP02006782">
    <property type="protein sequence ID" value="VVD03567.1"/>
    <property type="molecule type" value="Genomic_DNA"/>
</dbReference>